<evidence type="ECO:0000313" key="3">
    <source>
        <dbReference type="RefSeq" id="XP_022312305.1"/>
    </source>
</evidence>
<dbReference type="GO" id="GO:0005615">
    <property type="term" value="C:extracellular space"/>
    <property type="evidence" value="ECO:0007669"/>
    <property type="project" value="TreeGrafter"/>
</dbReference>
<dbReference type="PANTHER" id="PTHR19143:SF458">
    <property type="entry name" value="FIBRINOGEN C-TERMINAL DOMAIN-CONTAINING PROTEIN-RELATED"/>
    <property type="match status" value="1"/>
</dbReference>
<protein>
    <submittedName>
        <fullName evidence="3">Fibroleukin-like</fullName>
    </submittedName>
</protein>
<name>A0A8B8C9K0_CRAVI</name>
<dbReference type="OrthoDB" id="6345539at2759"/>
<reference evidence="3" key="1">
    <citation type="submission" date="2025-08" db="UniProtKB">
        <authorList>
            <consortium name="RefSeq"/>
        </authorList>
    </citation>
    <scope>IDENTIFICATION</scope>
    <source>
        <tissue evidence="3">Whole sample</tissue>
    </source>
</reference>
<evidence type="ECO:0000313" key="2">
    <source>
        <dbReference type="Proteomes" id="UP000694844"/>
    </source>
</evidence>
<dbReference type="GeneID" id="111117462"/>
<dbReference type="InterPro" id="IPR014716">
    <property type="entry name" value="Fibrinogen_a/b/g_C_1"/>
</dbReference>
<dbReference type="InterPro" id="IPR050373">
    <property type="entry name" value="Fibrinogen_C-term_domain"/>
</dbReference>
<sequence length="266" mass="30429">MRCDRCGFFGFNTQTKVCRVFKTCSRTALTEYEEGWIYYSLDKLGEKVEPENCQDICERGYTTSGIYTIYPWDESDKDFRAVDVFCDMETSGGGWTVLQSRIGGFPSFNQTWNKYKIGFGSLNETFWIGNDVIHQLTRHENATLYVAITLVNGTTLHQMYRRFSVTNEADKFILFLQEPVPNGTLGDRMVNKGNSDFNLHGMPFSTYDQNNGPRSGCASPRGSGWWFNNCALANLNVAWESGYFAWYPVVRHGKDVRGTLMMIRPN</sequence>
<dbReference type="Pfam" id="PF00147">
    <property type="entry name" value="Fibrinogen_C"/>
    <property type="match status" value="1"/>
</dbReference>
<dbReference type="InterPro" id="IPR036056">
    <property type="entry name" value="Fibrinogen-like_C"/>
</dbReference>
<dbReference type="KEGG" id="cvn:111117462"/>
<dbReference type="SUPFAM" id="SSF56496">
    <property type="entry name" value="Fibrinogen C-terminal domain-like"/>
    <property type="match status" value="1"/>
</dbReference>
<evidence type="ECO:0000259" key="1">
    <source>
        <dbReference type="PROSITE" id="PS51406"/>
    </source>
</evidence>
<dbReference type="AlphaFoldDB" id="A0A8B8C9K0"/>
<dbReference type="Gene3D" id="3.90.215.10">
    <property type="entry name" value="Gamma Fibrinogen, chain A, domain 1"/>
    <property type="match status" value="1"/>
</dbReference>
<dbReference type="PROSITE" id="PS51406">
    <property type="entry name" value="FIBRINOGEN_C_2"/>
    <property type="match status" value="1"/>
</dbReference>
<dbReference type="RefSeq" id="XP_022312305.1">
    <property type="nucleotide sequence ID" value="XM_022456597.1"/>
</dbReference>
<organism evidence="2 3">
    <name type="scientific">Crassostrea virginica</name>
    <name type="common">Eastern oyster</name>
    <dbReference type="NCBI Taxonomy" id="6565"/>
    <lineage>
        <taxon>Eukaryota</taxon>
        <taxon>Metazoa</taxon>
        <taxon>Spiralia</taxon>
        <taxon>Lophotrochozoa</taxon>
        <taxon>Mollusca</taxon>
        <taxon>Bivalvia</taxon>
        <taxon>Autobranchia</taxon>
        <taxon>Pteriomorphia</taxon>
        <taxon>Ostreida</taxon>
        <taxon>Ostreoidea</taxon>
        <taxon>Ostreidae</taxon>
        <taxon>Crassostrea</taxon>
    </lineage>
</organism>
<dbReference type="InterPro" id="IPR002181">
    <property type="entry name" value="Fibrinogen_a/b/g_C_dom"/>
</dbReference>
<dbReference type="NCBIfam" id="NF040941">
    <property type="entry name" value="GGGWT_bact"/>
    <property type="match status" value="1"/>
</dbReference>
<proteinExistence type="predicted"/>
<gene>
    <name evidence="3" type="primary">LOC111117462</name>
</gene>
<feature type="domain" description="Fibrinogen C-terminal" evidence="1">
    <location>
        <begin position="44"/>
        <end position="266"/>
    </location>
</feature>
<keyword evidence="2" id="KW-1185">Reference proteome</keyword>
<dbReference type="SMART" id="SM00186">
    <property type="entry name" value="FBG"/>
    <property type="match status" value="1"/>
</dbReference>
<dbReference type="PANTHER" id="PTHR19143">
    <property type="entry name" value="FIBRINOGEN/TENASCIN/ANGIOPOEITIN"/>
    <property type="match status" value="1"/>
</dbReference>
<accession>A0A8B8C9K0</accession>
<dbReference type="Proteomes" id="UP000694844">
    <property type="component" value="Chromosome 10"/>
</dbReference>